<dbReference type="EMBL" id="CASHTH010000224">
    <property type="protein sequence ID" value="CAI7994670.1"/>
    <property type="molecule type" value="Genomic_DNA"/>
</dbReference>
<comment type="caution">
    <text evidence="2">The sequence shown here is derived from an EMBL/GenBank/DDBJ whole genome shotgun (WGS) entry which is preliminary data.</text>
</comment>
<dbReference type="Proteomes" id="UP001174909">
    <property type="component" value="Unassembled WGS sequence"/>
</dbReference>
<feature type="non-terminal residue" evidence="2">
    <location>
        <position position="1"/>
    </location>
</feature>
<gene>
    <name evidence="2" type="ORF">GBAR_LOCUS1527</name>
</gene>
<dbReference type="AlphaFoldDB" id="A0AA35QWF5"/>
<reference evidence="2" key="1">
    <citation type="submission" date="2023-03" db="EMBL/GenBank/DDBJ databases">
        <authorList>
            <person name="Steffen K."/>
            <person name="Cardenas P."/>
        </authorList>
    </citation>
    <scope>NUCLEOTIDE SEQUENCE</scope>
</reference>
<evidence type="ECO:0000313" key="2">
    <source>
        <dbReference type="EMBL" id="CAI7994670.1"/>
    </source>
</evidence>
<proteinExistence type="predicted"/>
<protein>
    <submittedName>
        <fullName evidence="2">Uncharacterized protein</fullName>
    </submittedName>
</protein>
<evidence type="ECO:0000256" key="1">
    <source>
        <dbReference type="SAM" id="Coils"/>
    </source>
</evidence>
<dbReference type="Gene3D" id="1.10.510.10">
    <property type="entry name" value="Transferase(Phosphotransferase) domain 1"/>
    <property type="match status" value="1"/>
</dbReference>
<accession>A0AA35QWF5</accession>
<keyword evidence="1" id="KW-0175">Coiled coil</keyword>
<sequence length="95" mass="10890">MSTLESKLGEGHGLVSLIKECLADDPERRPTAHQAMDRLSDMVGDLRQPFLHMNRFQLEMSLTEKSAEAEANAREIAENKRRLEELKQENKELKV</sequence>
<feature type="coiled-coil region" evidence="1">
    <location>
        <begin position="66"/>
        <end position="93"/>
    </location>
</feature>
<name>A0AA35QWF5_GEOBA</name>
<evidence type="ECO:0000313" key="3">
    <source>
        <dbReference type="Proteomes" id="UP001174909"/>
    </source>
</evidence>
<keyword evidence="3" id="KW-1185">Reference proteome</keyword>
<organism evidence="2 3">
    <name type="scientific">Geodia barretti</name>
    <name type="common">Barrett's horny sponge</name>
    <dbReference type="NCBI Taxonomy" id="519541"/>
    <lineage>
        <taxon>Eukaryota</taxon>
        <taxon>Metazoa</taxon>
        <taxon>Porifera</taxon>
        <taxon>Demospongiae</taxon>
        <taxon>Heteroscleromorpha</taxon>
        <taxon>Tetractinellida</taxon>
        <taxon>Astrophorina</taxon>
        <taxon>Geodiidae</taxon>
        <taxon>Geodia</taxon>
    </lineage>
</organism>